<reference evidence="1 2" key="1">
    <citation type="submission" date="2018-08" db="EMBL/GenBank/DDBJ databases">
        <title>Recombination of ecologically and evolutionarily significant loci maintains genetic cohesion in the Pseudomonas syringae species complex.</title>
        <authorList>
            <person name="Dillon M."/>
            <person name="Thakur S."/>
            <person name="Almeida R.N.D."/>
            <person name="Weir B.S."/>
            <person name="Guttman D.S."/>
        </authorList>
    </citation>
    <scope>NUCLEOTIDE SEQUENCE [LARGE SCALE GENOMIC DNA]</scope>
    <source>
        <strain evidence="1 2">ICMP 11288</strain>
    </source>
</reference>
<name>A0A3M4QRP8_9PSED</name>
<proteinExistence type="predicted"/>
<dbReference type="AlphaFoldDB" id="A0A3M4QRP8"/>
<evidence type="ECO:0000313" key="2">
    <source>
        <dbReference type="Proteomes" id="UP000277179"/>
    </source>
</evidence>
<dbReference type="Proteomes" id="UP000277179">
    <property type="component" value="Unassembled WGS sequence"/>
</dbReference>
<dbReference type="EMBL" id="RBRL01000021">
    <property type="protein sequence ID" value="RMQ93081.1"/>
    <property type="molecule type" value="Genomic_DNA"/>
</dbReference>
<sequence length="469" mass="48459">MSRVSFHPPACIPAPSLSAAMPHAAGASVHVETGNAVEITAGGLFRNDGHISTGPSMRFKESYSGISLNRTGGTVVNHGIVGGGSNGIKATDDVALLNSGLIRGHKGAGLKSKGDAQVTNYGIITGADTQRPKQNDGDGDGLDIDKLARIRNYGIIEGTGANGADKNGAPNTSEGIAMGGGEIHNYGVIRGAHHGVLVDNGDLGPAHGKTRLVNEGTISGHNGYGVKLIGAFNDSITNNGVISGTNGLALDMGGGDDVLTVRNGAQFNGTVDGGSGSNRVILEDAKGGTFSGARRMQHLKVSTGTWTLNGTLDANQQGRVHSGATLINQSRISGAITVESGGTYTGGTVDRLNVAGTLRLDSPPHSRTRIKHDLHMEHGSSLAFSVGKGEAHSTLKVGNRVNLDGAALNLHVDNESDELLTRQLRVIDARQIEGRFDAITSNLNTLVPELIYTRTGVFISFKRKAPAGA</sequence>
<evidence type="ECO:0000313" key="1">
    <source>
        <dbReference type="EMBL" id="RMQ93081.1"/>
    </source>
</evidence>
<dbReference type="SUPFAM" id="SSF51126">
    <property type="entry name" value="Pectin lyase-like"/>
    <property type="match status" value="1"/>
</dbReference>
<organism evidence="1 2">
    <name type="scientific">Pseudomonas salomonii</name>
    <dbReference type="NCBI Taxonomy" id="191391"/>
    <lineage>
        <taxon>Bacteria</taxon>
        <taxon>Pseudomonadati</taxon>
        <taxon>Pseudomonadota</taxon>
        <taxon>Gammaproteobacteria</taxon>
        <taxon>Pseudomonadales</taxon>
        <taxon>Pseudomonadaceae</taxon>
        <taxon>Pseudomonas</taxon>
    </lineage>
</organism>
<comment type="caution">
    <text evidence="1">The sequence shown here is derived from an EMBL/GenBank/DDBJ whole genome shotgun (WGS) entry which is preliminary data.</text>
</comment>
<dbReference type="InterPro" id="IPR011050">
    <property type="entry name" value="Pectin_lyase_fold/virulence"/>
</dbReference>
<protein>
    <submittedName>
        <fullName evidence="1">Uncharacterized protein</fullName>
    </submittedName>
</protein>
<gene>
    <name evidence="1" type="ORF">ALP97_04533</name>
</gene>
<accession>A0A3M4QRP8</accession>